<accession>A0A2T3HTK0</accession>
<name>A0A2T3HTK0_9GAMM</name>
<organism evidence="1 2">
    <name type="scientific">Photobacterium aquimaris</name>
    <dbReference type="NCBI Taxonomy" id="512643"/>
    <lineage>
        <taxon>Bacteria</taxon>
        <taxon>Pseudomonadati</taxon>
        <taxon>Pseudomonadota</taxon>
        <taxon>Gammaproteobacteria</taxon>
        <taxon>Vibrionales</taxon>
        <taxon>Vibrionaceae</taxon>
        <taxon>Photobacterium</taxon>
    </lineage>
</organism>
<protein>
    <submittedName>
        <fullName evidence="1">Uncharacterized protein</fullName>
    </submittedName>
</protein>
<dbReference type="Proteomes" id="UP000241858">
    <property type="component" value="Unassembled WGS sequence"/>
</dbReference>
<proteinExistence type="predicted"/>
<dbReference type="RefSeq" id="WP_061000662.1">
    <property type="nucleotide sequence ID" value="NZ_LNQZ01000038.1"/>
</dbReference>
<gene>
    <name evidence="1" type="ORF">C0W81_17830</name>
</gene>
<evidence type="ECO:0000313" key="1">
    <source>
        <dbReference type="EMBL" id="PST98545.1"/>
    </source>
</evidence>
<sequence length="304" mass="35707">MTLNIRNKREATFCWGYICKSFNVFFERPNDYKKTKDIALQLLDKYKPDKNNIINAINLTSTQHLLNEEQIHSLKFGNERYINWLWVKILSSRNIFMLSSSLTKQFKNITPLSVQQQTDTNTIDILDFFKLNKTPISTKEKKDIIIDFFDLVAVTKTDKIQILNNINNDWHDIETVDDFSWINKNNPDLCTWAINYINEYSQKNNLSFFMISDVKVESDYYKFILLFDSLICLPDTKKLFIQSIKKAYSQKKFRDKQVGKKQCSFNLSEKAIQQLSLLSDLQGVPKNHILESLINNKILELGVK</sequence>
<dbReference type="AlphaFoldDB" id="A0A2T3HTK0"/>
<reference evidence="1 2" key="1">
    <citation type="submission" date="2018-03" db="EMBL/GenBank/DDBJ databases">
        <title>Whole genome sequencing of Histamine producing bacteria.</title>
        <authorList>
            <person name="Butler K."/>
        </authorList>
    </citation>
    <scope>NUCLEOTIDE SEQUENCE [LARGE SCALE GENOMIC DNA]</scope>
    <source>
        <strain evidence="1 2">DSM 23343</strain>
    </source>
</reference>
<comment type="caution">
    <text evidence="1">The sequence shown here is derived from an EMBL/GenBank/DDBJ whole genome shotgun (WGS) entry which is preliminary data.</text>
</comment>
<dbReference type="OrthoDB" id="6713157at2"/>
<dbReference type="EMBL" id="PYLY01000050">
    <property type="protein sequence ID" value="PST98545.1"/>
    <property type="molecule type" value="Genomic_DNA"/>
</dbReference>
<evidence type="ECO:0000313" key="2">
    <source>
        <dbReference type="Proteomes" id="UP000241858"/>
    </source>
</evidence>